<comment type="similarity">
    <text evidence="2">In the N-terminal section; belongs to the AlaDH/PNT family.</text>
</comment>
<evidence type="ECO:0000256" key="14">
    <source>
        <dbReference type="PIRSR" id="PIRSR018250-3"/>
    </source>
</evidence>
<dbReference type="SUPFAM" id="SSF51735">
    <property type="entry name" value="NAD(P)-binding Rossmann-fold domains"/>
    <property type="match status" value="1"/>
</dbReference>
<evidence type="ECO:0000313" key="19">
    <source>
        <dbReference type="Proteomes" id="UP000225706"/>
    </source>
</evidence>
<keyword evidence="8" id="KW-0560">Oxidoreductase</keyword>
<feature type="domain" description="Alanine dehydrogenase/pyridine nucleotide transhydrogenase NAD(H)-binding" evidence="16">
    <location>
        <begin position="194"/>
        <end position="325"/>
    </location>
</feature>
<evidence type="ECO:0000256" key="11">
    <source>
        <dbReference type="ARBA" id="ARBA00033228"/>
    </source>
</evidence>
<keyword evidence="9 14" id="KW-0520">NAD</keyword>
<comment type="caution">
    <text evidence="18">The sequence shown here is derived from an EMBL/GenBank/DDBJ whole genome shotgun (WGS) entry which is preliminary data.</text>
</comment>
<evidence type="ECO:0000256" key="15">
    <source>
        <dbReference type="PIRSR" id="PIRSR018250-4"/>
    </source>
</evidence>
<dbReference type="OrthoDB" id="265306at2759"/>
<evidence type="ECO:0000256" key="3">
    <source>
        <dbReference type="ARBA" id="ARBA00005689"/>
    </source>
</evidence>
<dbReference type="Gene3D" id="3.40.50.720">
    <property type="entry name" value="NAD(P)-binding Rossmann-like Domain"/>
    <property type="match status" value="2"/>
</dbReference>
<accession>A0A2B4SWE5</accession>
<dbReference type="Proteomes" id="UP000225706">
    <property type="component" value="Unassembled WGS sequence"/>
</dbReference>
<dbReference type="EC" id="1.5.1.7" evidence="5"/>
<dbReference type="Pfam" id="PF01262">
    <property type="entry name" value="AlaDh_PNT_C"/>
    <property type="match status" value="1"/>
</dbReference>
<evidence type="ECO:0000259" key="16">
    <source>
        <dbReference type="SMART" id="SM01002"/>
    </source>
</evidence>
<dbReference type="InterPro" id="IPR051168">
    <property type="entry name" value="AASS"/>
</dbReference>
<dbReference type="InterPro" id="IPR027281">
    <property type="entry name" value="Lys1"/>
</dbReference>
<dbReference type="SUPFAM" id="SSF52283">
    <property type="entry name" value="Formate/glycerate dehydrogenase catalytic domain-like"/>
    <property type="match status" value="1"/>
</dbReference>
<evidence type="ECO:0000256" key="13">
    <source>
        <dbReference type="PIRSR" id="PIRSR018250-1"/>
    </source>
</evidence>
<dbReference type="PANTHER" id="PTHR11133">
    <property type="entry name" value="SACCHAROPINE DEHYDROGENASE"/>
    <property type="match status" value="1"/>
</dbReference>
<dbReference type="UniPathway" id="UPA00033">
    <property type="reaction ID" value="UER00034"/>
</dbReference>
<evidence type="ECO:0000256" key="9">
    <source>
        <dbReference type="ARBA" id="ARBA00023027"/>
    </source>
</evidence>
<evidence type="ECO:0000256" key="8">
    <source>
        <dbReference type="ARBA" id="ARBA00023002"/>
    </source>
</evidence>
<gene>
    <name evidence="18" type="primary">lys3</name>
    <name evidence="18" type="ORF">AWC38_SpisGene44</name>
</gene>
<dbReference type="InterPro" id="IPR007698">
    <property type="entry name" value="AlaDH/PNT_NAD(H)-bd"/>
</dbReference>
<reference evidence="19" key="1">
    <citation type="journal article" date="2017" name="bioRxiv">
        <title>Comparative analysis of the genomes of Stylophora pistillata and Acropora digitifera provides evidence for extensive differences between species of corals.</title>
        <authorList>
            <person name="Voolstra C.R."/>
            <person name="Li Y."/>
            <person name="Liew Y.J."/>
            <person name="Baumgarten S."/>
            <person name="Zoccola D."/>
            <person name="Flot J.-F."/>
            <person name="Tambutte S."/>
            <person name="Allemand D."/>
            <person name="Aranda M."/>
        </authorList>
    </citation>
    <scope>NUCLEOTIDE SEQUENCE [LARGE SCALE GENOMIC DNA]</scope>
</reference>
<dbReference type="GO" id="GO:0004754">
    <property type="term" value="F:saccharopine dehydrogenase (NAD+, L-lysine-forming) activity"/>
    <property type="evidence" value="ECO:0007669"/>
    <property type="project" value="UniProtKB-EC"/>
</dbReference>
<sequence>MSTCGDGVHHILLRAETKPNEQRRALTPDKCQELIEKGFQVSVEYSDQSAFKNEEYQCIPGISMVQAGSWVHVPNDVIILGLKELPQSDEPVSHRHIYFAHAYKNQTGWATLLHRFIKGGGSILDIEFMTDVEGRRVVAEFSGMAGLVGMGLGILAWCHQQLSSDKPMGEVKPYGNEAAFIDHIALQIKQVAELKGVQKVFPLIMVIGALGRCGRGASEIAHKLGIPKSSIAEWDMEETKAGGPFEEILNYDILISCILLTEKIPPFLTKEMLEREDRNLSVVVDVSCDPNNPYNPLPFYHATTSFDKPCDRIRLRSAKKLDVIAIDHLPSALPRESSQRFANKMTPYLLRLSDDPVWNRTKNMFDKKAMEAMAILNSGFLH</sequence>
<feature type="binding site" evidence="14">
    <location>
        <position position="286"/>
    </location>
    <ligand>
        <name>NAD(+)</name>
        <dbReference type="ChEBI" id="CHEBI:57540"/>
    </ligand>
</feature>
<dbReference type="SMART" id="SM01003">
    <property type="entry name" value="AlaDh_PNT_N"/>
    <property type="match status" value="1"/>
</dbReference>
<evidence type="ECO:0000313" key="18">
    <source>
        <dbReference type="EMBL" id="PFX35004.1"/>
    </source>
</evidence>
<dbReference type="PIRSF" id="PIRSF018250">
    <property type="entry name" value="Saccharopine_DH_Lys"/>
    <property type="match status" value="1"/>
</dbReference>
<feature type="binding site" evidence="14">
    <location>
        <position position="239"/>
    </location>
    <ligand>
        <name>NAD(+)</name>
        <dbReference type="ChEBI" id="CHEBI:57540"/>
    </ligand>
</feature>
<feature type="domain" description="Alanine dehydrogenase/pyridine nucleotide transhydrogenase N-terminal" evidence="17">
    <location>
        <begin position="12"/>
        <end position="148"/>
    </location>
</feature>
<dbReference type="EMBL" id="LSMT01000001">
    <property type="protein sequence ID" value="PFX35004.1"/>
    <property type="molecule type" value="Genomic_DNA"/>
</dbReference>
<dbReference type="InterPro" id="IPR007886">
    <property type="entry name" value="AlaDH/PNT_N"/>
</dbReference>
<evidence type="ECO:0000256" key="10">
    <source>
        <dbReference type="ARBA" id="ARBA00023157"/>
    </source>
</evidence>
<dbReference type="Pfam" id="PF05222">
    <property type="entry name" value="AlaDh_PNT_N"/>
    <property type="match status" value="1"/>
</dbReference>
<feature type="active site" description="Proton acceptor" evidence="13">
    <location>
        <position position="83"/>
    </location>
</feature>
<evidence type="ECO:0000256" key="5">
    <source>
        <dbReference type="ARBA" id="ARBA00012847"/>
    </source>
</evidence>
<comment type="similarity">
    <text evidence="3">Belongs to the AlaDH/PNT family.</text>
</comment>
<evidence type="ECO:0000256" key="12">
    <source>
        <dbReference type="ARBA" id="ARBA00047860"/>
    </source>
</evidence>
<name>A0A2B4SWE5_STYPI</name>
<feature type="binding site" evidence="14">
    <location>
        <begin position="211"/>
        <end position="212"/>
    </location>
    <ligand>
        <name>NAD(+)</name>
        <dbReference type="ChEBI" id="CHEBI:57540"/>
    </ligand>
</feature>
<feature type="active site" description="Proton donor" evidence="13">
    <location>
        <position position="101"/>
    </location>
</feature>
<protein>
    <recommendedName>
        <fullName evidence="6">Saccharopine dehydrogenase [NAD(+), L-lysine-forming]</fullName>
        <ecNumber evidence="5">1.5.1.7</ecNumber>
    </recommendedName>
    <alternativeName>
        <fullName evidence="11">Lysine--2-oxoglutarate reductase</fullName>
    </alternativeName>
</protein>
<keyword evidence="10" id="KW-1015">Disulfide bond</keyword>
<dbReference type="InterPro" id="IPR036291">
    <property type="entry name" value="NAD(P)-bd_dom_sf"/>
</dbReference>
<comment type="catalytic activity">
    <reaction evidence="12">
        <text>L-saccharopine + NAD(+) + H2O = L-lysine + 2-oxoglutarate + NADH + H(+)</text>
        <dbReference type="Rhea" id="RHEA:12440"/>
        <dbReference type="ChEBI" id="CHEBI:15377"/>
        <dbReference type="ChEBI" id="CHEBI:15378"/>
        <dbReference type="ChEBI" id="CHEBI:16810"/>
        <dbReference type="ChEBI" id="CHEBI:32551"/>
        <dbReference type="ChEBI" id="CHEBI:57540"/>
        <dbReference type="ChEBI" id="CHEBI:57945"/>
        <dbReference type="ChEBI" id="CHEBI:57951"/>
        <dbReference type="EC" id="1.5.1.7"/>
    </reaction>
</comment>
<dbReference type="GO" id="GO:0019878">
    <property type="term" value="P:lysine biosynthetic process via aminoadipic acid"/>
    <property type="evidence" value="ECO:0007669"/>
    <property type="project" value="UniProtKB-UniPathway"/>
</dbReference>
<evidence type="ECO:0000256" key="2">
    <source>
        <dbReference type="ARBA" id="ARBA00005624"/>
    </source>
</evidence>
<keyword evidence="19" id="KW-1185">Reference proteome</keyword>
<proteinExistence type="inferred from homology"/>
<dbReference type="PANTHER" id="PTHR11133:SF23">
    <property type="entry name" value="SACCHAROPINE DEHYDROGENASE [NAD(+), L-LYSINE-FORMING]"/>
    <property type="match status" value="1"/>
</dbReference>
<evidence type="ECO:0000256" key="4">
    <source>
        <dbReference type="ARBA" id="ARBA00011245"/>
    </source>
</evidence>
<feature type="binding site" evidence="14">
    <location>
        <begin position="326"/>
        <end position="329"/>
    </location>
    <ligand>
        <name>NAD(+)</name>
        <dbReference type="ChEBI" id="CHEBI:57540"/>
    </ligand>
</feature>
<feature type="disulfide bond" evidence="15">
    <location>
        <begin position="213"/>
        <end position="257"/>
    </location>
</feature>
<feature type="binding site" evidence="14">
    <location>
        <position position="235"/>
    </location>
    <ligand>
        <name>NAD(+)</name>
        <dbReference type="ChEBI" id="CHEBI:57540"/>
    </ligand>
</feature>
<feature type="binding site" evidence="14">
    <location>
        <position position="135"/>
    </location>
    <ligand>
        <name>NAD(+)</name>
        <dbReference type="ChEBI" id="CHEBI:57540"/>
    </ligand>
</feature>
<dbReference type="AlphaFoldDB" id="A0A2B4SWE5"/>
<organism evidence="18 19">
    <name type="scientific">Stylophora pistillata</name>
    <name type="common">Smooth cauliflower coral</name>
    <dbReference type="NCBI Taxonomy" id="50429"/>
    <lineage>
        <taxon>Eukaryota</taxon>
        <taxon>Metazoa</taxon>
        <taxon>Cnidaria</taxon>
        <taxon>Anthozoa</taxon>
        <taxon>Hexacorallia</taxon>
        <taxon>Scleractinia</taxon>
        <taxon>Astrocoeniina</taxon>
        <taxon>Pocilloporidae</taxon>
        <taxon>Stylophora</taxon>
    </lineage>
</organism>
<evidence type="ECO:0000256" key="7">
    <source>
        <dbReference type="ARBA" id="ARBA00022605"/>
    </source>
</evidence>
<comment type="subunit">
    <text evidence="4">Monomer.</text>
</comment>
<evidence type="ECO:0000256" key="1">
    <source>
        <dbReference type="ARBA" id="ARBA00004884"/>
    </source>
</evidence>
<dbReference type="SMART" id="SM01002">
    <property type="entry name" value="AlaDh_PNT_C"/>
    <property type="match status" value="1"/>
</dbReference>
<comment type="pathway">
    <text evidence="1">Amino-acid biosynthesis; L-lysine biosynthesis via AAA pathway; L-lysine from L-alpha-aminoadipate (fungal route): step 3/3.</text>
</comment>
<keyword evidence="7" id="KW-0028">Amino-acid biosynthesis</keyword>
<dbReference type="STRING" id="50429.A0A2B4SWE5"/>
<evidence type="ECO:0000256" key="6">
    <source>
        <dbReference type="ARBA" id="ARBA00021221"/>
    </source>
</evidence>
<dbReference type="FunFam" id="3.40.50.720:FF:000217">
    <property type="entry name" value="Saccharopine dehydrogenase [NAD(+), L-lysine-forming]"/>
    <property type="match status" value="1"/>
</dbReference>
<dbReference type="GO" id="GO:0005737">
    <property type="term" value="C:cytoplasm"/>
    <property type="evidence" value="ECO:0007669"/>
    <property type="project" value="TreeGrafter"/>
</dbReference>
<evidence type="ECO:0000259" key="17">
    <source>
        <dbReference type="SMART" id="SM01003"/>
    </source>
</evidence>
<dbReference type="CDD" id="cd12188">
    <property type="entry name" value="SDH"/>
    <property type="match status" value="1"/>
</dbReference>